<reference evidence="2 3" key="1">
    <citation type="submission" date="2014-04" db="EMBL/GenBank/DDBJ databases">
        <authorList>
            <consortium name="DOE Joint Genome Institute"/>
            <person name="Kuo A."/>
            <person name="Kohler A."/>
            <person name="Costa M.D."/>
            <person name="Nagy L.G."/>
            <person name="Floudas D."/>
            <person name="Copeland A."/>
            <person name="Barry K.W."/>
            <person name="Cichocki N."/>
            <person name="Veneault-Fourrey C."/>
            <person name="LaButti K."/>
            <person name="Lindquist E.A."/>
            <person name="Lipzen A."/>
            <person name="Lundell T."/>
            <person name="Morin E."/>
            <person name="Murat C."/>
            <person name="Sun H."/>
            <person name="Tunlid A."/>
            <person name="Henrissat B."/>
            <person name="Grigoriev I.V."/>
            <person name="Hibbett D.S."/>
            <person name="Martin F."/>
            <person name="Nordberg H.P."/>
            <person name="Cantor M.N."/>
            <person name="Hua S.X."/>
        </authorList>
    </citation>
    <scope>NUCLEOTIDE SEQUENCE [LARGE SCALE GENOMIC DNA]</scope>
    <source>
        <strain evidence="2 3">Marx 270</strain>
    </source>
</reference>
<sequence length="93" mass="10436">YQEHAKHLWTTGEGVKSPGEEETSDEFFDCYIPASGPDWTMTAEARSIWDEIIEVFPFFPVLHHIFSSCPNVTPIILVTGVGPHGKKTIHVQP</sequence>
<dbReference type="InParanoid" id="A0A0C3NJS3"/>
<dbReference type="EMBL" id="KN832063">
    <property type="protein sequence ID" value="KIN95628.1"/>
    <property type="molecule type" value="Genomic_DNA"/>
</dbReference>
<evidence type="ECO:0000313" key="3">
    <source>
        <dbReference type="Proteomes" id="UP000054217"/>
    </source>
</evidence>
<dbReference type="OrthoDB" id="3211402at2759"/>
<feature type="non-terminal residue" evidence="2">
    <location>
        <position position="93"/>
    </location>
</feature>
<name>A0A0C3NJS3_PISTI</name>
<gene>
    <name evidence="2" type="ORF">M404DRAFT_117570</name>
</gene>
<dbReference type="AlphaFoldDB" id="A0A0C3NJS3"/>
<organism evidence="2 3">
    <name type="scientific">Pisolithus tinctorius Marx 270</name>
    <dbReference type="NCBI Taxonomy" id="870435"/>
    <lineage>
        <taxon>Eukaryota</taxon>
        <taxon>Fungi</taxon>
        <taxon>Dikarya</taxon>
        <taxon>Basidiomycota</taxon>
        <taxon>Agaricomycotina</taxon>
        <taxon>Agaricomycetes</taxon>
        <taxon>Agaricomycetidae</taxon>
        <taxon>Boletales</taxon>
        <taxon>Sclerodermatineae</taxon>
        <taxon>Pisolithaceae</taxon>
        <taxon>Pisolithus</taxon>
    </lineage>
</organism>
<evidence type="ECO:0000313" key="2">
    <source>
        <dbReference type="EMBL" id="KIN95628.1"/>
    </source>
</evidence>
<feature type="non-terminal residue" evidence="2">
    <location>
        <position position="1"/>
    </location>
</feature>
<dbReference type="HOGENOM" id="CLU_167282_1_0_1"/>
<keyword evidence="3" id="KW-1185">Reference proteome</keyword>
<evidence type="ECO:0000256" key="1">
    <source>
        <dbReference type="SAM" id="MobiDB-lite"/>
    </source>
</evidence>
<protein>
    <submittedName>
        <fullName evidence="2">Uncharacterized protein</fullName>
    </submittedName>
</protein>
<proteinExistence type="predicted"/>
<dbReference type="Proteomes" id="UP000054217">
    <property type="component" value="Unassembled WGS sequence"/>
</dbReference>
<accession>A0A0C3NJS3</accession>
<feature type="region of interest" description="Disordered" evidence="1">
    <location>
        <begin position="1"/>
        <end position="22"/>
    </location>
</feature>
<reference evidence="3" key="2">
    <citation type="submission" date="2015-01" db="EMBL/GenBank/DDBJ databases">
        <title>Evolutionary Origins and Diversification of the Mycorrhizal Mutualists.</title>
        <authorList>
            <consortium name="DOE Joint Genome Institute"/>
            <consortium name="Mycorrhizal Genomics Consortium"/>
            <person name="Kohler A."/>
            <person name="Kuo A."/>
            <person name="Nagy L.G."/>
            <person name="Floudas D."/>
            <person name="Copeland A."/>
            <person name="Barry K.W."/>
            <person name="Cichocki N."/>
            <person name="Veneault-Fourrey C."/>
            <person name="LaButti K."/>
            <person name="Lindquist E.A."/>
            <person name="Lipzen A."/>
            <person name="Lundell T."/>
            <person name="Morin E."/>
            <person name="Murat C."/>
            <person name="Riley R."/>
            <person name="Ohm R."/>
            <person name="Sun H."/>
            <person name="Tunlid A."/>
            <person name="Henrissat B."/>
            <person name="Grigoriev I.V."/>
            <person name="Hibbett D.S."/>
            <person name="Martin F."/>
        </authorList>
    </citation>
    <scope>NUCLEOTIDE SEQUENCE [LARGE SCALE GENOMIC DNA]</scope>
    <source>
        <strain evidence="3">Marx 270</strain>
    </source>
</reference>